<dbReference type="GO" id="GO:0051607">
    <property type="term" value="P:defense response to virus"/>
    <property type="evidence" value="ECO:0007669"/>
    <property type="project" value="UniProtKB-KW"/>
</dbReference>
<evidence type="ECO:0000313" key="3">
    <source>
        <dbReference type="EMBL" id="SHF25729.1"/>
    </source>
</evidence>
<dbReference type="STRING" id="1122195.SAMN02745164_02110"/>
<dbReference type="Pfam" id="PF03787">
    <property type="entry name" value="RAMPs"/>
    <property type="match status" value="1"/>
</dbReference>
<dbReference type="InterPro" id="IPR005537">
    <property type="entry name" value="RAMP_III_fam"/>
</dbReference>
<accession>A0A1M5A5X2</accession>
<keyword evidence="1" id="KW-0051">Antiviral defense</keyword>
<sequence>MILRKYKTVKYKVTTLTPLRTGNDAKNMDKIRESGILGSMRWNARKLSKIFNGFMDKDKEDSIFGSTTKAKDFILNIEYDKSMVKEINLKKAEIRNNKLNKNGKPISAWFFREEYMGIFYLNFKIFSNDIEPFFDELFYFISNYSALGAMISFGSGVVDIKKIEIYEGKEIEKDISSKKAYIFNKNNNYIYNGYYYREIKMNNLNRIKNKISNTGNEYILGFLRDNEIKFSKIPLIVRHILRYKTGIPKGRGNDLFGIVKGSNKKGSKLNISLDYNNKFRIFGYIGNDYYKDINKINIKLNEIFG</sequence>
<proteinExistence type="predicted"/>
<comment type="caution">
    <text evidence="3">The sequence shown here is derived from an EMBL/GenBank/DDBJ whole genome shotgun (WGS) entry which is preliminary data.</text>
</comment>
<dbReference type="OrthoDB" id="48049at2"/>
<keyword evidence="4" id="KW-1185">Reference proteome</keyword>
<name>A0A1M5A5X2_MARH1</name>
<protein>
    <submittedName>
        <fullName evidence="3">CRISPR type III-B/RAMP module RAMP protein Cmr1</fullName>
    </submittedName>
</protein>
<organism evidence="3 4">
    <name type="scientific">Marinitoga hydrogenitolerans (strain DSM 16785 / JCM 12826 / AT1271)</name>
    <dbReference type="NCBI Taxonomy" id="1122195"/>
    <lineage>
        <taxon>Bacteria</taxon>
        <taxon>Thermotogati</taxon>
        <taxon>Thermotogota</taxon>
        <taxon>Thermotogae</taxon>
        <taxon>Petrotogales</taxon>
        <taxon>Petrotogaceae</taxon>
        <taxon>Marinitoga</taxon>
    </lineage>
</organism>
<evidence type="ECO:0000259" key="2">
    <source>
        <dbReference type="Pfam" id="PF03787"/>
    </source>
</evidence>
<dbReference type="EMBL" id="FQUI01000053">
    <property type="protein sequence ID" value="SHF25729.1"/>
    <property type="molecule type" value="Genomic_DNA"/>
</dbReference>
<gene>
    <name evidence="3" type="ORF">SAMN02745164_02110</name>
</gene>
<dbReference type="InterPro" id="IPR007522">
    <property type="entry name" value="CRISPR-assoc_prot_TM1795"/>
</dbReference>
<dbReference type="NCBIfam" id="TIGR01894">
    <property type="entry name" value="cas_TM1795_cmr1"/>
    <property type="match status" value="1"/>
</dbReference>
<dbReference type="AlphaFoldDB" id="A0A1M5A5X2"/>
<evidence type="ECO:0000256" key="1">
    <source>
        <dbReference type="ARBA" id="ARBA00023118"/>
    </source>
</evidence>
<evidence type="ECO:0000313" key="4">
    <source>
        <dbReference type="Proteomes" id="UP000184334"/>
    </source>
</evidence>
<reference evidence="3" key="1">
    <citation type="submission" date="2016-11" db="EMBL/GenBank/DDBJ databases">
        <authorList>
            <person name="Varghese N."/>
            <person name="Submissions S."/>
        </authorList>
    </citation>
    <scope>NUCLEOTIDE SEQUENCE [LARGE SCALE GENOMIC DNA]</scope>
    <source>
        <strain evidence="3">DSM 16785</strain>
    </source>
</reference>
<feature type="domain" description="CRISPR type III-associated protein" evidence="2">
    <location>
        <begin position="12"/>
        <end position="158"/>
    </location>
</feature>
<dbReference type="Proteomes" id="UP000184334">
    <property type="component" value="Unassembled WGS sequence"/>
</dbReference>
<dbReference type="RefSeq" id="WP_072865992.1">
    <property type="nucleotide sequence ID" value="NZ_FQUI01000053.1"/>
</dbReference>